<evidence type="ECO:0000313" key="13">
    <source>
        <dbReference type="Proteomes" id="UP001370758"/>
    </source>
</evidence>
<evidence type="ECO:0008006" key="14">
    <source>
        <dbReference type="Google" id="ProtNLM"/>
    </source>
</evidence>
<dbReference type="Gene3D" id="1.20.120.1770">
    <property type="match status" value="1"/>
</dbReference>
<keyword evidence="13" id="KW-1185">Reference proteome</keyword>
<protein>
    <recommendedName>
        <fullName evidence="14">DOMON domain-containing protein</fullName>
    </recommendedName>
</protein>
<gene>
    <name evidence="12" type="ORF">TWF481_000247</name>
</gene>
<organism evidence="12 13">
    <name type="scientific">Arthrobotrys musiformis</name>
    <dbReference type="NCBI Taxonomy" id="47236"/>
    <lineage>
        <taxon>Eukaryota</taxon>
        <taxon>Fungi</taxon>
        <taxon>Dikarya</taxon>
        <taxon>Ascomycota</taxon>
        <taxon>Pezizomycotina</taxon>
        <taxon>Orbiliomycetes</taxon>
        <taxon>Orbiliales</taxon>
        <taxon>Orbiliaceae</taxon>
        <taxon>Arthrobotrys</taxon>
    </lineage>
</organism>
<evidence type="ECO:0000256" key="1">
    <source>
        <dbReference type="ARBA" id="ARBA00004370"/>
    </source>
</evidence>
<evidence type="ECO:0000256" key="7">
    <source>
        <dbReference type="SAM" id="MobiDB-lite"/>
    </source>
</evidence>
<evidence type="ECO:0000259" key="10">
    <source>
        <dbReference type="PROSITE" id="PS50836"/>
    </source>
</evidence>
<feature type="domain" description="Cytochrome b561" evidence="11">
    <location>
        <begin position="219"/>
        <end position="408"/>
    </location>
</feature>
<evidence type="ECO:0000313" key="12">
    <source>
        <dbReference type="EMBL" id="KAK6511326.1"/>
    </source>
</evidence>
<dbReference type="PANTHER" id="PTHR47797">
    <property type="entry name" value="DEHYDROGENASE, PUTATIVE (AFU_ORTHOLOGUE AFUA_8G05805)-RELATED"/>
    <property type="match status" value="1"/>
</dbReference>
<keyword evidence="3 8" id="KW-0812">Transmembrane</keyword>
<feature type="transmembrane region" description="Helical" evidence="8">
    <location>
        <begin position="348"/>
        <end position="370"/>
    </location>
</feature>
<keyword evidence="5 8" id="KW-1133">Transmembrane helix</keyword>
<dbReference type="GO" id="GO:0016020">
    <property type="term" value="C:membrane"/>
    <property type="evidence" value="ECO:0007669"/>
    <property type="project" value="UniProtKB-SubCell"/>
</dbReference>
<dbReference type="InterPro" id="IPR005018">
    <property type="entry name" value="DOMON_domain"/>
</dbReference>
<name>A0AAV9WM65_9PEZI</name>
<feature type="transmembrane region" description="Helical" evidence="8">
    <location>
        <begin position="286"/>
        <end position="305"/>
    </location>
</feature>
<dbReference type="Pfam" id="PF03188">
    <property type="entry name" value="Cytochrom_B561"/>
    <property type="match status" value="1"/>
</dbReference>
<evidence type="ECO:0000259" key="11">
    <source>
        <dbReference type="PROSITE" id="PS50939"/>
    </source>
</evidence>
<dbReference type="InterPro" id="IPR006593">
    <property type="entry name" value="Cyt_b561/ferric_Rdtase_TM"/>
</dbReference>
<evidence type="ECO:0000256" key="8">
    <source>
        <dbReference type="SAM" id="Phobius"/>
    </source>
</evidence>
<dbReference type="InterPro" id="IPR015920">
    <property type="entry name" value="Cellobiose_DH-like_cyt"/>
</dbReference>
<dbReference type="PANTHER" id="PTHR47797:SF1">
    <property type="entry name" value="CYTOCHROME B561 DOMAIN-CONTAINING PROTEIN-RELATED"/>
    <property type="match status" value="1"/>
</dbReference>
<feature type="transmembrane region" description="Helical" evidence="8">
    <location>
        <begin position="382"/>
        <end position="405"/>
    </location>
</feature>
<proteinExistence type="predicted"/>
<accession>A0AAV9WM65</accession>
<dbReference type="AlphaFoldDB" id="A0AAV9WM65"/>
<dbReference type="SMART" id="SM00664">
    <property type="entry name" value="DoH"/>
    <property type="match status" value="1"/>
</dbReference>
<feature type="transmembrane region" description="Helical" evidence="8">
    <location>
        <begin position="253"/>
        <end position="274"/>
    </location>
</feature>
<dbReference type="PROSITE" id="PS50836">
    <property type="entry name" value="DOMON"/>
    <property type="match status" value="1"/>
</dbReference>
<feature type="region of interest" description="Disordered" evidence="7">
    <location>
        <begin position="186"/>
        <end position="239"/>
    </location>
</feature>
<keyword evidence="6 8" id="KW-0472">Membrane</keyword>
<evidence type="ECO:0000256" key="5">
    <source>
        <dbReference type="ARBA" id="ARBA00022989"/>
    </source>
</evidence>
<evidence type="ECO:0000256" key="6">
    <source>
        <dbReference type="ARBA" id="ARBA00023136"/>
    </source>
</evidence>
<dbReference type="Gene3D" id="2.60.40.1210">
    <property type="entry name" value="Cellobiose dehydrogenase, cytochrome domain"/>
    <property type="match status" value="1"/>
</dbReference>
<evidence type="ECO:0000256" key="4">
    <source>
        <dbReference type="ARBA" id="ARBA00022982"/>
    </source>
</evidence>
<evidence type="ECO:0000256" key="2">
    <source>
        <dbReference type="ARBA" id="ARBA00022448"/>
    </source>
</evidence>
<dbReference type="PROSITE" id="PS50939">
    <property type="entry name" value="CYTOCHROME_B561"/>
    <property type="match status" value="1"/>
</dbReference>
<dbReference type="Proteomes" id="UP001370758">
    <property type="component" value="Unassembled WGS sequence"/>
</dbReference>
<keyword evidence="9" id="KW-0732">Signal</keyword>
<dbReference type="CDD" id="cd09630">
    <property type="entry name" value="CDH_like_cytochrome"/>
    <property type="match status" value="1"/>
</dbReference>
<feature type="compositionally biased region" description="Low complexity" evidence="7">
    <location>
        <begin position="194"/>
        <end position="239"/>
    </location>
</feature>
<feature type="domain" description="DOMON" evidence="10">
    <location>
        <begin position="27"/>
        <end position="150"/>
    </location>
</feature>
<feature type="signal peptide" evidence="9">
    <location>
        <begin position="1"/>
        <end position="18"/>
    </location>
</feature>
<reference evidence="12 13" key="1">
    <citation type="submission" date="2023-08" db="EMBL/GenBank/DDBJ databases">
        <authorList>
            <person name="Palmer J.M."/>
        </authorList>
    </citation>
    <scope>NUCLEOTIDE SEQUENCE [LARGE SCALE GENOMIC DNA]</scope>
    <source>
        <strain evidence="12 13">TWF481</strain>
    </source>
</reference>
<keyword evidence="2" id="KW-0813">Transport</keyword>
<dbReference type="SMART" id="SM00665">
    <property type="entry name" value="B561"/>
    <property type="match status" value="1"/>
</dbReference>
<sequence>MRWKVATALASLIGLSTAQLARYVSPSDSSVSFSLNIPSSTSSSGSGAIFFQIRGPASGKSWIALGIGSGMAGSHIFVVYTDGSGNVTVSARAGQGHFEPEFSSDAEITLLGGSGIVDGSLIANVRCDNCLSLAELSVTNTRSNWIWADKDGSGLDTSDVEATIRQHDRTGTFTFDLTAAAGGDSSNPFVQSVRSSTSAAATGTGTRTSSGSTPTSSNPSSGSNGDDQNLGSGSSDTTTSGASSINKMLKIHGILMGLAFAVFFPFGSVIIRLLPGPHKADVHMVVQIIGFGLSIAGLAYGIMVAQDLRYITETHPIIGMVVMGGLFFQPIVGLIHHWLFKAKGKRTILAYIHTYWGRALLILGIVNGGLGLQLADNTTGGTIAYSVVAGVMGLAWLSASVLYYVRGGSKAAIGAKLEKPLSPDGLRE</sequence>
<evidence type="ECO:0000256" key="9">
    <source>
        <dbReference type="SAM" id="SignalP"/>
    </source>
</evidence>
<dbReference type="Pfam" id="PF16010">
    <property type="entry name" value="CDH-cyt"/>
    <property type="match status" value="1"/>
</dbReference>
<feature type="chain" id="PRO_5043541579" description="DOMON domain-containing protein" evidence="9">
    <location>
        <begin position="19"/>
        <end position="428"/>
    </location>
</feature>
<comment type="subcellular location">
    <subcellularLocation>
        <location evidence="1">Membrane</location>
    </subcellularLocation>
</comment>
<keyword evidence="4" id="KW-0249">Electron transport</keyword>
<dbReference type="SUPFAM" id="SSF49344">
    <property type="entry name" value="CBD9-like"/>
    <property type="match status" value="1"/>
</dbReference>
<dbReference type="EMBL" id="JAVHJL010000001">
    <property type="protein sequence ID" value="KAK6511326.1"/>
    <property type="molecule type" value="Genomic_DNA"/>
</dbReference>
<feature type="transmembrane region" description="Helical" evidence="8">
    <location>
        <begin position="317"/>
        <end position="336"/>
    </location>
</feature>
<dbReference type="CDD" id="cd08760">
    <property type="entry name" value="Cyt_b561_FRRS1_like"/>
    <property type="match status" value="1"/>
</dbReference>
<evidence type="ECO:0000256" key="3">
    <source>
        <dbReference type="ARBA" id="ARBA00022692"/>
    </source>
</evidence>
<comment type="caution">
    <text evidence="12">The sequence shown here is derived from an EMBL/GenBank/DDBJ whole genome shotgun (WGS) entry which is preliminary data.</text>
</comment>